<evidence type="ECO:0000256" key="6">
    <source>
        <dbReference type="ARBA" id="ARBA00022801"/>
    </source>
</evidence>
<evidence type="ECO:0000256" key="4">
    <source>
        <dbReference type="ARBA" id="ARBA00022722"/>
    </source>
</evidence>
<dbReference type="GO" id="GO:0004518">
    <property type="term" value="F:nuclease activity"/>
    <property type="evidence" value="ECO:0007669"/>
    <property type="project" value="UniProtKB-KW"/>
</dbReference>
<keyword evidence="5" id="KW-0479">Metal-binding</keyword>
<dbReference type="Proteomes" id="UP001159428">
    <property type="component" value="Unassembled WGS sequence"/>
</dbReference>
<evidence type="ECO:0000313" key="10">
    <source>
        <dbReference type="Proteomes" id="UP001159428"/>
    </source>
</evidence>
<keyword evidence="4" id="KW-0540">Nuclease</keyword>
<evidence type="ECO:0000313" key="9">
    <source>
        <dbReference type="EMBL" id="CAH3031589.1"/>
    </source>
</evidence>
<comment type="subcellular location">
    <subcellularLocation>
        <location evidence="2">Nucleus</location>
    </subcellularLocation>
</comment>
<keyword evidence="7" id="KW-0539">Nucleus</keyword>
<evidence type="ECO:0000256" key="7">
    <source>
        <dbReference type="ARBA" id="ARBA00023242"/>
    </source>
</evidence>
<proteinExistence type="inferred from homology"/>
<evidence type="ECO:0000259" key="8">
    <source>
        <dbReference type="Pfam" id="PF13359"/>
    </source>
</evidence>
<evidence type="ECO:0000256" key="1">
    <source>
        <dbReference type="ARBA" id="ARBA00001968"/>
    </source>
</evidence>
<dbReference type="AlphaFoldDB" id="A0AAU9VPP6"/>
<dbReference type="EMBL" id="CALNXJ010000001">
    <property type="protein sequence ID" value="CAH3031589.1"/>
    <property type="molecule type" value="Genomic_DNA"/>
</dbReference>
<gene>
    <name evidence="9" type="ORF">PMEA_00000317</name>
</gene>
<dbReference type="PANTHER" id="PTHR22930:SF269">
    <property type="entry name" value="NUCLEASE HARBI1-LIKE PROTEIN"/>
    <property type="match status" value="1"/>
</dbReference>
<dbReference type="InterPro" id="IPR045249">
    <property type="entry name" value="HARBI1-like"/>
</dbReference>
<evidence type="ECO:0000256" key="5">
    <source>
        <dbReference type="ARBA" id="ARBA00022723"/>
    </source>
</evidence>
<comment type="cofactor">
    <cofactor evidence="1">
        <name>a divalent metal cation</name>
        <dbReference type="ChEBI" id="CHEBI:60240"/>
    </cofactor>
</comment>
<keyword evidence="10" id="KW-1185">Reference proteome</keyword>
<dbReference type="InterPro" id="IPR027806">
    <property type="entry name" value="HARBI1_dom"/>
</dbReference>
<feature type="domain" description="DDE Tnp4" evidence="8">
    <location>
        <begin position="175"/>
        <end position="348"/>
    </location>
</feature>
<sequence>MAESRKVSAAVIVSIICKRRKKKRKVKEVWEREWLRRRTERGVFRQLLEELRLEDECNYGRYLRMDTETFQNLLEKVTPLIEKKETNMRQPIPPGERLAVTLRFLATGEKFSSLQYQFRISVPSLSVIIPEVCQAIFQVLKDNYFKCPSTPEEWLPIAQLFHDRWQLPHCIGAADGKHVRILHPRNSGSKFYNYKGFFSVVLLAVVDADYKFIFADVGCQGRISDGGVLRNSLFWKALVNDSLGLPQPRLLPESADKSFDGSYTQNPLPFYLAGDDAFPLENNIMKPYSQRNLSDEKRIFNYRLSRARRISENVFGILTSRFGVFSTVICTKPESAVNIVLCAIALHNFLRSRVPERYIPTGALDMENSNGVVNEGSWRHDVATIPFANVPNSRKGRQPRKAEEMRDQLCNYLSGPGQVPWQWNVLI</sequence>
<comment type="similarity">
    <text evidence="3">Belongs to the HARBI1 family.</text>
</comment>
<name>A0AAU9VPP6_9CNID</name>
<keyword evidence="6" id="KW-0378">Hydrolase</keyword>
<evidence type="ECO:0000256" key="2">
    <source>
        <dbReference type="ARBA" id="ARBA00004123"/>
    </source>
</evidence>
<comment type="caution">
    <text evidence="9">The sequence shown here is derived from an EMBL/GenBank/DDBJ whole genome shotgun (WGS) entry which is preliminary data.</text>
</comment>
<dbReference type="PANTHER" id="PTHR22930">
    <property type="match status" value="1"/>
</dbReference>
<evidence type="ECO:0000256" key="3">
    <source>
        <dbReference type="ARBA" id="ARBA00006958"/>
    </source>
</evidence>
<accession>A0AAU9VPP6</accession>
<dbReference type="Pfam" id="PF13359">
    <property type="entry name" value="DDE_Tnp_4"/>
    <property type="match status" value="1"/>
</dbReference>
<protein>
    <recommendedName>
        <fullName evidence="8">DDE Tnp4 domain-containing protein</fullName>
    </recommendedName>
</protein>
<reference evidence="9 10" key="1">
    <citation type="submission" date="2022-05" db="EMBL/GenBank/DDBJ databases">
        <authorList>
            <consortium name="Genoscope - CEA"/>
            <person name="William W."/>
        </authorList>
    </citation>
    <scope>NUCLEOTIDE SEQUENCE [LARGE SCALE GENOMIC DNA]</scope>
</reference>
<organism evidence="9 10">
    <name type="scientific">Pocillopora meandrina</name>
    <dbReference type="NCBI Taxonomy" id="46732"/>
    <lineage>
        <taxon>Eukaryota</taxon>
        <taxon>Metazoa</taxon>
        <taxon>Cnidaria</taxon>
        <taxon>Anthozoa</taxon>
        <taxon>Hexacorallia</taxon>
        <taxon>Scleractinia</taxon>
        <taxon>Astrocoeniina</taxon>
        <taxon>Pocilloporidae</taxon>
        <taxon>Pocillopora</taxon>
    </lineage>
</organism>
<dbReference type="GO" id="GO:0016787">
    <property type="term" value="F:hydrolase activity"/>
    <property type="evidence" value="ECO:0007669"/>
    <property type="project" value="UniProtKB-KW"/>
</dbReference>
<dbReference type="GO" id="GO:0046872">
    <property type="term" value="F:metal ion binding"/>
    <property type="evidence" value="ECO:0007669"/>
    <property type="project" value="UniProtKB-KW"/>
</dbReference>
<dbReference type="GO" id="GO:0005634">
    <property type="term" value="C:nucleus"/>
    <property type="evidence" value="ECO:0007669"/>
    <property type="project" value="UniProtKB-SubCell"/>
</dbReference>